<proteinExistence type="predicted"/>
<sequence>MSLTNVPDVSRLVQRIKIGGQVRGVDGHRSSGQQAIPVRVPPELLAGRGESGSSGAGAALRSPGLAVYRRSATKAGGLVRKGQADEQRHGQARPEIYKRPNIDTKRVSTRRPASARDHEGNRCSTFGGIRTSQSGQSGANWSSDRLQWGVPLSNGAEKTDRGTPGSQTPIIVRA</sequence>
<keyword evidence="3" id="KW-1185">Reference proteome</keyword>
<organism evidence="2 3">
    <name type="scientific">Melipona bicolor</name>
    <dbReference type="NCBI Taxonomy" id="60889"/>
    <lineage>
        <taxon>Eukaryota</taxon>
        <taxon>Metazoa</taxon>
        <taxon>Ecdysozoa</taxon>
        <taxon>Arthropoda</taxon>
        <taxon>Hexapoda</taxon>
        <taxon>Insecta</taxon>
        <taxon>Pterygota</taxon>
        <taxon>Neoptera</taxon>
        <taxon>Endopterygota</taxon>
        <taxon>Hymenoptera</taxon>
        <taxon>Apocrita</taxon>
        <taxon>Aculeata</taxon>
        <taxon>Apoidea</taxon>
        <taxon>Anthophila</taxon>
        <taxon>Apidae</taxon>
        <taxon>Melipona</taxon>
    </lineage>
</organism>
<feature type="compositionally biased region" description="Basic and acidic residues" evidence="1">
    <location>
        <begin position="95"/>
        <end position="106"/>
    </location>
</feature>
<gene>
    <name evidence="2" type="ORF">K0M31_013830</name>
</gene>
<feature type="compositionally biased region" description="Polar residues" evidence="1">
    <location>
        <begin position="130"/>
        <end position="145"/>
    </location>
</feature>
<dbReference type="Proteomes" id="UP001177670">
    <property type="component" value="Unassembled WGS sequence"/>
</dbReference>
<accession>A0AA40G7C4</accession>
<feature type="compositionally biased region" description="Polar residues" evidence="1">
    <location>
        <begin position="164"/>
        <end position="174"/>
    </location>
</feature>
<feature type="region of interest" description="Disordered" evidence="1">
    <location>
        <begin position="74"/>
        <end position="174"/>
    </location>
</feature>
<evidence type="ECO:0000256" key="1">
    <source>
        <dbReference type="SAM" id="MobiDB-lite"/>
    </source>
</evidence>
<dbReference type="EMBL" id="JAHYIQ010000004">
    <property type="protein sequence ID" value="KAK1132444.1"/>
    <property type="molecule type" value="Genomic_DNA"/>
</dbReference>
<reference evidence="2" key="1">
    <citation type="submission" date="2021-10" db="EMBL/GenBank/DDBJ databases">
        <title>Melipona bicolor Genome sequencing and assembly.</title>
        <authorList>
            <person name="Araujo N.S."/>
            <person name="Arias M.C."/>
        </authorList>
    </citation>
    <scope>NUCLEOTIDE SEQUENCE</scope>
    <source>
        <strain evidence="2">USP_2M_L1-L4_2017</strain>
        <tissue evidence="2">Whole body</tissue>
    </source>
</reference>
<evidence type="ECO:0000313" key="2">
    <source>
        <dbReference type="EMBL" id="KAK1132444.1"/>
    </source>
</evidence>
<comment type="caution">
    <text evidence="2">The sequence shown here is derived from an EMBL/GenBank/DDBJ whole genome shotgun (WGS) entry which is preliminary data.</text>
</comment>
<protein>
    <submittedName>
        <fullName evidence="2">Uncharacterized protein</fullName>
    </submittedName>
</protein>
<dbReference type="AlphaFoldDB" id="A0AA40G7C4"/>
<name>A0AA40G7C4_9HYME</name>
<evidence type="ECO:0000313" key="3">
    <source>
        <dbReference type="Proteomes" id="UP001177670"/>
    </source>
</evidence>